<keyword evidence="2" id="KW-1185">Reference proteome</keyword>
<name>A0A2P7B2X6_9HYPH</name>
<evidence type="ECO:0000313" key="1">
    <source>
        <dbReference type="EMBL" id="PSH60827.1"/>
    </source>
</evidence>
<reference evidence="2" key="1">
    <citation type="submission" date="2017-11" db="EMBL/GenBank/DDBJ databases">
        <authorList>
            <person name="Kuznetsova I."/>
            <person name="Sazanova A."/>
            <person name="Chirak E."/>
            <person name="Safronova V."/>
            <person name="Willems A."/>
        </authorList>
    </citation>
    <scope>NUCLEOTIDE SEQUENCE [LARGE SCALE GENOMIC DNA]</scope>
    <source>
        <strain evidence="2">CCBAU 03422</strain>
    </source>
</reference>
<comment type="caution">
    <text evidence="1">The sequence shown here is derived from an EMBL/GenBank/DDBJ whole genome shotgun (WGS) entry which is preliminary data.</text>
</comment>
<dbReference type="AlphaFoldDB" id="A0A2P7B2X6"/>
<dbReference type="Proteomes" id="UP000241764">
    <property type="component" value="Unassembled WGS sequence"/>
</dbReference>
<evidence type="ECO:0000313" key="2">
    <source>
        <dbReference type="Proteomes" id="UP000241764"/>
    </source>
</evidence>
<protein>
    <submittedName>
        <fullName evidence="1">Uncharacterized protein</fullName>
    </submittedName>
</protein>
<proteinExistence type="predicted"/>
<accession>A0A2P7B2X6</accession>
<organism evidence="1 2">
    <name type="scientific">Phyllobacterium sophorae</name>
    <dbReference type="NCBI Taxonomy" id="1520277"/>
    <lineage>
        <taxon>Bacteria</taxon>
        <taxon>Pseudomonadati</taxon>
        <taxon>Pseudomonadota</taxon>
        <taxon>Alphaproteobacteria</taxon>
        <taxon>Hyphomicrobiales</taxon>
        <taxon>Phyllobacteriaceae</taxon>
        <taxon>Phyllobacterium</taxon>
    </lineage>
</organism>
<dbReference type="EMBL" id="PGGM01000015">
    <property type="protein sequence ID" value="PSH60827.1"/>
    <property type="molecule type" value="Genomic_DNA"/>
</dbReference>
<sequence length="63" mass="6529">MPAIAAGKRAILVDRAAFAALPIPLNSTALAGGTLHGYRIVLQLYATGFDAAAVYYGHVDLLS</sequence>
<gene>
    <name evidence="1" type="ORF">CU103_24980</name>
</gene>